<dbReference type="EMBL" id="CAJVPU010021197">
    <property type="protein sequence ID" value="CAG8680222.1"/>
    <property type="molecule type" value="Genomic_DNA"/>
</dbReference>
<gene>
    <name evidence="1" type="ORF">DHETER_LOCUS10613</name>
</gene>
<reference evidence="1" key="1">
    <citation type="submission" date="2021-06" db="EMBL/GenBank/DDBJ databases">
        <authorList>
            <person name="Kallberg Y."/>
            <person name="Tangrot J."/>
            <person name="Rosling A."/>
        </authorList>
    </citation>
    <scope>NUCLEOTIDE SEQUENCE</scope>
    <source>
        <strain evidence="1">IL203A</strain>
    </source>
</reference>
<proteinExistence type="predicted"/>
<accession>A0ACA9NYK2</accession>
<organism evidence="1 2">
    <name type="scientific">Dentiscutata heterogama</name>
    <dbReference type="NCBI Taxonomy" id="1316150"/>
    <lineage>
        <taxon>Eukaryota</taxon>
        <taxon>Fungi</taxon>
        <taxon>Fungi incertae sedis</taxon>
        <taxon>Mucoromycota</taxon>
        <taxon>Glomeromycotina</taxon>
        <taxon>Glomeromycetes</taxon>
        <taxon>Diversisporales</taxon>
        <taxon>Gigasporaceae</taxon>
        <taxon>Dentiscutata</taxon>
    </lineage>
</organism>
<keyword evidence="2" id="KW-1185">Reference proteome</keyword>
<feature type="non-terminal residue" evidence="1">
    <location>
        <position position="64"/>
    </location>
</feature>
<evidence type="ECO:0000313" key="1">
    <source>
        <dbReference type="EMBL" id="CAG8680222.1"/>
    </source>
</evidence>
<evidence type="ECO:0000313" key="2">
    <source>
        <dbReference type="Proteomes" id="UP000789702"/>
    </source>
</evidence>
<protein>
    <submittedName>
        <fullName evidence="1">3491_t:CDS:1</fullName>
    </submittedName>
</protein>
<comment type="caution">
    <text evidence="1">The sequence shown here is derived from an EMBL/GenBank/DDBJ whole genome shotgun (WGS) entry which is preliminary data.</text>
</comment>
<dbReference type="Proteomes" id="UP000789702">
    <property type="component" value="Unassembled WGS sequence"/>
</dbReference>
<name>A0ACA9NYK2_9GLOM</name>
<sequence length="64" mass="7186">MTTPLNLHLCQEDPPYFRKELADCEASVFGLETTIKNLVKLARASAELAQEYTAKQLQFAEELG</sequence>